<dbReference type="Proteomes" id="UP001604336">
    <property type="component" value="Unassembled WGS sequence"/>
</dbReference>
<accession>A0ABD1UHA5</accession>
<dbReference type="CDD" id="cd10017">
    <property type="entry name" value="B3_DNA"/>
    <property type="match status" value="1"/>
</dbReference>
<sequence length="139" mass="15824">MADLKKEEITTLIGEPFYNLVLSKSNIHPLYDMSFPPTLDSLLPSTTVLSIIRSFGKMWEVKFLEKGDLRALIPVGERKFVDDNNLVARDAIVFELLESTSIKVVFKVQILICTIPPKLQELINKRRAESESMVIDDDE</sequence>
<reference evidence="7" key="1">
    <citation type="submission" date="2024-07" db="EMBL/GenBank/DDBJ databases">
        <title>Two chromosome-level genome assemblies of Korean endemic species Abeliophyllum distichum and Forsythia ovata (Oleaceae).</title>
        <authorList>
            <person name="Jang H."/>
        </authorList>
    </citation>
    <scope>NUCLEOTIDE SEQUENCE [LARGE SCALE GENOMIC DNA]</scope>
</reference>
<keyword evidence="2" id="KW-0805">Transcription regulation</keyword>
<gene>
    <name evidence="6" type="ORF">Adt_09441</name>
</gene>
<evidence type="ECO:0000256" key="3">
    <source>
        <dbReference type="ARBA" id="ARBA00023125"/>
    </source>
</evidence>
<evidence type="ECO:0000313" key="6">
    <source>
        <dbReference type="EMBL" id="KAL2524387.1"/>
    </source>
</evidence>
<dbReference type="SUPFAM" id="SSF101936">
    <property type="entry name" value="DNA-binding pseudobarrel domain"/>
    <property type="match status" value="1"/>
</dbReference>
<comment type="subcellular location">
    <subcellularLocation>
        <location evidence="1">Nucleus</location>
    </subcellularLocation>
</comment>
<keyword evidence="4" id="KW-0804">Transcription</keyword>
<evidence type="ECO:0000313" key="7">
    <source>
        <dbReference type="Proteomes" id="UP001604336"/>
    </source>
</evidence>
<evidence type="ECO:0000256" key="4">
    <source>
        <dbReference type="ARBA" id="ARBA00023163"/>
    </source>
</evidence>
<protein>
    <submittedName>
        <fullName evidence="6">TF-B3 domain-containing protein</fullName>
    </submittedName>
</protein>
<keyword evidence="7" id="KW-1185">Reference proteome</keyword>
<keyword evidence="3" id="KW-0238">DNA-binding</keyword>
<name>A0ABD1UHA5_9LAMI</name>
<organism evidence="6 7">
    <name type="scientific">Abeliophyllum distichum</name>
    <dbReference type="NCBI Taxonomy" id="126358"/>
    <lineage>
        <taxon>Eukaryota</taxon>
        <taxon>Viridiplantae</taxon>
        <taxon>Streptophyta</taxon>
        <taxon>Embryophyta</taxon>
        <taxon>Tracheophyta</taxon>
        <taxon>Spermatophyta</taxon>
        <taxon>Magnoliopsida</taxon>
        <taxon>eudicotyledons</taxon>
        <taxon>Gunneridae</taxon>
        <taxon>Pentapetalae</taxon>
        <taxon>asterids</taxon>
        <taxon>lamiids</taxon>
        <taxon>Lamiales</taxon>
        <taxon>Oleaceae</taxon>
        <taxon>Forsythieae</taxon>
        <taxon>Abeliophyllum</taxon>
    </lineage>
</organism>
<dbReference type="AlphaFoldDB" id="A0ABD1UHA5"/>
<comment type="caution">
    <text evidence="6">The sequence shown here is derived from an EMBL/GenBank/DDBJ whole genome shotgun (WGS) entry which is preliminary data.</text>
</comment>
<dbReference type="InterPro" id="IPR003340">
    <property type="entry name" value="B3_DNA-bd"/>
</dbReference>
<dbReference type="Gene3D" id="2.40.330.10">
    <property type="entry name" value="DNA-binding pseudobarrel domain"/>
    <property type="match status" value="1"/>
</dbReference>
<proteinExistence type="predicted"/>
<keyword evidence="5" id="KW-0539">Nucleus</keyword>
<dbReference type="GO" id="GO:0003677">
    <property type="term" value="F:DNA binding"/>
    <property type="evidence" value="ECO:0007669"/>
    <property type="project" value="UniProtKB-KW"/>
</dbReference>
<dbReference type="GO" id="GO:0005634">
    <property type="term" value="C:nucleus"/>
    <property type="evidence" value="ECO:0007669"/>
    <property type="project" value="UniProtKB-SubCell"/>
</dbReference>
<evidence type="ECO:0000256" key="2">
    <source>
        <dbReference type="ARBA" id="ARBA00023015"/>
    </source>
</evidence>
<dbReference type="EMBL" id="JBFOLK010000003">
    <property type="protein sequence ID" value="KAL2524387.1"/>
    <property type="molecule type" value="Genomic_DNA"/>
</dbReference>
<dbReference type="InterPro" id="IPR015300">
    <property type="entry name" value="DNA-bd_pseudobarrel_sf"/>
</dbReference>
<evidence type="ECO:0000256" key="1">
    <source>
        <dbReference type="ARBA" id="ARBA00004123"/>
    </source>
</evidence>
<evidence type="ECO:0000256" key="5">
    <source>
        <dbReference type="ARBA" id="ARBA00023242"/>
    </source>
</evidence>